<dbReference type="GO" id="GO:0016887">
    <property type="term" value="F:ATP hydrolysis activity"/>
    <property type="evidence" value="ECO:0007669"/>
    <property type="project" value="InterPro"/>
</dbReference>
<dbReference type="InterPro" id="IPR050319">
    <property type="entry name" value="ABC_transp_ATP-bind"/>
</dbReference>
<accession>A0A381QK24</accession>
<dbReference type="InterPro" id="IPR017871">
    <property type="entry name" value="ABC_transporter-like_CS"/>
</dbReference>
<dbReference type="SUPFAM" id="SSF52540">
    <property type="entry name" value="P-loop containing nucleoside triphosphate hydrolases"/>
    <property type="match status" value="1"/>
</dbReference>
<reference evidence="5" key="1">
    <citation type="submission" date="2018-05" db="EMBL/GenBank/DDBJ databases">
        <authorList>
            <person name="Lanie J.A."/>
            <person name="Ng W.-L."/>
            <person name="Kazmierczak K.M."/>
            <person name="Andrzejewski T.M."/>
            <person name="Davidsen T.M."/>
            <person name="Wayne K.J."/>
            <person name="Tettelin H."/>
            <person name="Glass J.I."/>
            <person name="Rusch D."/>
            <person name="Podicherti R."/>
            <person name="Tsui H.-C.T."/>
            <person name="Winkler M.E."/>
        </authorList>
    </citation>
    <scope>NUCLEOTIDE SEQUENCE</scope>
</reference>
<dbReference type="CDD" id="cd03257">
    <property type="entry name" value="ABC_NikE_OppD_transporters"/>
    <property type="match status" value="1"/>
</dbReference>
<dbReference type="PANTHER" id="PTHR43776">
    <property type="entry name" value="TRANSPORT ATP-BINDING PROTEIN"/>
    <property type="match status" value="1"/>
</dbReference>
<dbReference type="InterPro" id="IPR013563">
    <property type="entry name" value="Oligopep_ABC_C"/>
</dbReference>
<dbReference type="PROSITE" id="PS50893">
    <property type="entry name" value="ABC_TRANSPORTER_2"/>
    <property type="match status" value="1"/>
</dbReference>
<gene>
    <name evidence="5" type="ORF">METZ01_LOCUS31251</name>
</gene>
<dbReference type="Pfam" id="PF08352">
    <property type="entry name" value="oligo_HPY"/>
    <property type="match status" value="1"/>
</dbReference>
<evidence type="ECO:0000256" key="2">
    <source>
        <dbReference type="ARBA" id="ARBA00022741"/>
    </source>
</evidence>
<keyword evidence="3" id="KW-0067">ATP-binding</keyword>
<dbReference type="GO" id="GO:0005524">
    <property type="term" value="F:ATP binding"/>
    <property type="evidence" value="ECO:0007669"/>
    <property type="project" value="UniProtKB-KW"/>
</dbReference>
<dbReference type="NCBIfam" id="TIGR01727">
    <property type="entry name" value="oligo_HPY"/>
    <property type="match status" value="1"/>
</dbReference>
<dbReference type="InterPro" id="IPR003439">
    <property type="entry name" value="ABC_transporter-like_ATP-bd"/>
</dbReference>
<dbReference type="EMBL" id="UINC01001351">
    <property type="protein sequence ID" value="SUZ78397.1"/>
    <property type="molecule type" value="Genomic_DNA"/>
</dbReference>
<dbReference type="GO" id="GO:0015833">
    <property type="term" value="P:peptide transport"/>
    <property type="evidence" value="ECO:0007669"/>
    <property type="project" value="InterPro"/>
</dbReference>
<dbReference type="Pfam" id="PF00005">
    <property type="entry name" value="ABC_tran"/>
    <property type="match status" value="1"/>
</dbReference>
<dbReference type="InterPro" id="IPR027417">
    <property type="entry name" value="P-loop_NTPase"/>
</dbReference>
<name>A0A381QK24_9ZZZZ</name>
<evidence type="ECO:0000313" key="5">
    <source>
        <dbReference type="EMBL" id="SUZ78397.1"/>
    </source>
</evidence>
<sequence>MKLLNPTEGQIIFDNENITNYNNRQMIAIRKKLQMIFQDPFASLNPRKNIFDTLAEPVKVHGLINRNNLQEYIKQIINDVGLNVESLTRYPHEFSGGQRQRIGIARSLVLKPQFIIADEPVSALDVSIQAQVLNLLEKIRDAYNLTMIFISHDLSVIEYFSDNVVVLYLGKVMEISPKKKLFTNPLHPYSKALLSAVPKVKAKNQNKILVKGDIPSPINPPSGCVFRTRCQHATEECSKIVPQLQEVDNDRKIACIREDVW</sequence>
<keyword evidence="1" id="KW-0813">Transport</keyword>
<evidence type="ECO:0000256" key="1">
    <source>
        <dbReference type="ARBA" id="ARBA00022448"/>
    </source>
</evidence>
<dbReference type="Gene3D" id="3.40.50.300">
    <property type="entry name" value="P-loop containing nucleotide triphosphate hydrolases"/>
    <property type="match status" value="1"/>
</dbReference>
<evidence type="ECO:0000259" key="4">
    <source>
        <dbReference type="PROSITE" id="PS50893"/>
    </source>
</evidence>
<feature type="domain" description="ABC transporter" evidence="4">
    <location>
        <begin position="1"/>
        <end position="194"/>
    </location>
</feature>
<proteinExistence type="predicted"/>
<organism evidence="5">
    <name type="scientific">marine metagenome</name>
    <dbReference type="NCBI Taxonomy" id="408172"/>
    <lineage>
        <taxon>unclassified sequences</taxon>
        <taxon>metagenomes</taxon>
        <taxon>ecological metagenomes</taxon>
    </lineage>
</organism>
<keyword evidence="2" id="KW-0547">Nucleotide-binding</keyword>
<protein>
    <recommendedName>
        <fullName evidence="4">ABC transporter domain-containing protein</fullName>
    </recommendedName>
</protein>
<dbReference type="AlphaFoldDB" id="A0A381QK24"/>
<evidence type="ECO:0000256" key="3">
    <source>
        <dbReference type="ARBA" id="ARBA00022840"/>
    </source>
</evidence>
<dbReference type="PROSITE" id="PS00211">
    <property type="entry name" value="ABC_TRANSPORTER_1"/>
    <property type="match status" value="1"/>
</dbReference>